<dbReference type="EMBL" id="CAJVPM010016847">
    <property type="protein sequence ID" value="CAG8616481.1"/>
    <property type="molecule type" value="Genomic_DNA"/>
</dbReference>
<sequence length="171" mass="19484">KQINCGLCIKYDGEILICRRPRQIISSPLYNLNSHLSTLGCTTSNYELSNCEFCYGDDSKFQKQDNSVAEQPVMSPLLIMYFTIPPMVKKIIDYDQQCKCYVVSSDFSNNDYIPDPVNSILNRPNTKTVHYVKLSHTNSLNSLKNTKLQKEDIPLNDLHISTPSTIENKDP</sequence>
<organism evidence="1 2">
    <name type="scientific">Scutellospora calospora</name>
    <dbReference type="NCBI Taxonomy" id="85575"/>
    <lineage>
        <taxon>Eukaryota</taxon>
        <taxon>Fungi</taxon>
        <taxon>Fungi incertae sedis</taxon>
        <taxon>Mucoromycota</taxon>
        <taxon>Glomeromycotina</taxon>
        <taxon>Glomeromycetes</taxon>
        <taxon>Diversisporales</taxon>
        <taxon>Gigasporaceae</taxon>
        <taxon>Scutellospora</taxon>
    </lineage>
</organism>
<evidence type="ECO:0000313" key="1">
    <source>
        <dbReference type="EMBL" id="CAG8616481.1"/>
    </source>
</evidence>
<proteinExistence type="predicted"/>
<accession>A0ACA9MXX8</accession>
<name>A0ACA9MXX8_9GLOM</name>
<comment type="caution">
    <text evidence="1">The sequence shown here is derived from an EMBL/GenBank/DDBJ whole genome shotgun (WGS) entry which is preliminary data.</text>
</comment>
<evidence type="ECO:0000313" key="2">
    <source>
        <dbReference type="Proteomes" id="UP000789860"/>
    </source>
</evidence>
<feature type="non-terminal residue" evidence="1">
    <location>
        <position position="1"/>
    </location>
</feature>
<reference evidence="1" key="1">
    <citation type="submission" date="2021-06" db="EMBL/GenBank/DDBJ databases">
        <authorList>
            <person name="Kallberg Y."/>
            <person name="Tangrot J."/>
            <person name="Rosling A."/>
        </authorList>
    </citation>
    <scope>NUCLEOTIDE SEQUENCE</scope>
    <source>
        <strain evidence="1">AU212A</strain>
    </source>
</reference>
<dbReference type="Proteomes" id="UP000789860">
    <property type="component" value="Unassembled WGS sequence"/>
</dbReference>
<protein>
    <submittedName>
        <fullName evidence="1">5298_t:CDS:1</fullName>
    </submittedName>
</protein>
<gene>
    <name evidence="1" type="ORF">SCALOS_LOCUS7491</name>
</gene>
<keyword evidence="2" id="KW-1185">Reference proteome</keyword>